<feature type="domain" description="5'-3' exoribonuclease 1 D1" evidence="10">
    <location>
        <begin position="707"/>
        <end position="899"/>
    </location>
</feature>
<dbReference type="Gene3D" id="2.170.260.40">
    <property type="match status" value="1"/>
</dbReference>
<evidence type="ECO:0000259" key="9">
    <source>
        <dbReference type="Pfam" id="PF18129"/>
    </source>
</evidence>
<gene>
    <name evidence="12" type="ORF">TAPDE_002631</name>
</gene>
<feature type="compositionally biased region" description="Polar residues" evidence="6">
    <location>
        <begin position="1306"/>
        <end position="1326"/>
    </location>
</feature>
<keyword evidence="13" id="KW-1185">Reference proteome</keyword>
<dbReference type="GO" id="GO:0004534">
    <property type="term" value="F:5'-3' RNA exonuclease activity"/>
    <property type="evidence" value="ECO:0007669"/>
    <property type="project" value="TreeGrafter"/>
</dbReference>
<evidence type="ECO:0000313" key="12">
    <source>
        <dbReference type="EMBL" id="CCG82598.1"/>
    </source>
</evidence>
<feature type="domain" description="Xrn1 N-terminal" evidence="7">
    <location>
        <begin position="1"/>
        <end position="227"/>
    </location>
</feature>
<dbReference type="GO" id="GO:0003723">
    <property type="term" value="F:RNA binding"/>
    <property type="evidence" value="ECO:0007669"/>
    <property type="project" value="UniProtKB-KW"/>
</dbReference>
<dbReference type="OrthoDB" id="372487at2759"/>
<evidence type="ECO:0000256" key="3">
    <source>
        <dbReference type="ARBA" id="ARBA00022839"/>
    </source>
</evidence>
<accession>R4X9X0</accession>
<feature type="region of interest" description="Disordered" evidence="6">
    <location>
        <begin position="1253"/>
        <end position="1272"/>
    </location>
</feature>
<dbReference type="Pfam" id="PF18334">
    <property type="entry name" value="XRN1_D2_D3"/>
    <property type="match status" value="1"/>
</dbReference>
<dbReference type="InterPro" id="IPR027073">
    <property type="entry name" value="5_3_exoribonuclease"/>
</dbReference>
<feature type="domain" description="5'-3' exoribonuclease 1 SH3-like" evidence="9">
    <location>
        <begin position="1144"/>
        <end position="1210"/>
    </location>
</feature>
<dbReference type="eggNOG" id="KOG2045">
    <property type="taxonomic scope" value="Eukaryota"/>
</dbReference>
<protein>
    <recommendedName>
        <fullName evidence="5">5'-3' exoribonuclease 1</fullName>
        <ecNumber evidence="5">3.1.13.-</ecNumber>
    </recommendedName>
</protein>
<dbReference type="STRING" id="1097556.R4X9X0"/>
<comment type="subcellular location">
    <subcellularLocation>
        <location evidence="5">Cytoplasm</location>
    </subcellularLocation>
</comment>
<reference evidence="12 13" key="1">
    <citation type="journal article" date="2013" name="MBio">
        <title>Genome sequencing of the plant pathogen Taphrina deformans, the causal agent of peach leaf curl.</title>
        <authorList>
            <person name="Cisse O.H."/>
            <person name="Almeida J.M.G.C.F."/>
            <person name="Fonseca A."/>
            <person name="Kumar A.A."/>
            <person name="Salojaervi J."/>
            <person name="Overmyer K."/>
            <person name="Hauser P.M."/>
            <person name="Pagni M."/>
        </authorList>
    </citation>
    <scope>NUCLEOTIDE SEQUENCE [LARGE SCALE GENOMIC DNA]</scope>
    <source>
        <strain evidence="13">PYCC 5710 / ATCC 11124 / CBS 356.35 / IMI 108563 / JCM 9778 / NBRC 8474</strain>
    </source>
</reference>
<evidence type="ECO:0000259" key="11">
    <source>
        <dbReference type="Pfam" id="PF18334"/>
    </source>
</evidence>
<keyword evidence="2 5" id="KW-0378">Hydrolase</keyword>
<feature type="region of interest" description="Disordered" evidence="6">
    <location>
        <begin position="1306"/>
        <end position="1354"/>
    </location>
</feature>
<dbReference type="InterPro" id="IPR041106">
    <property type="entry name" value="XRN1_D2_D3"/>
</dbReference>
<dbReference type="InterPro" id="IPR040992">
    <property type="entry name" value="XRN1_D1"/>
</dbReference>
<evidence type="ECO:0000256" key="4">
    <source>
        <dbReference type="ARBA" id="ARBA00038299"/>
    </source>
</evidence>
<dbReference type="GO" id="GO:0000184">
    <property type="term" value="P:nuclear-transcribed mRNA catabolic process, nonsense-mediated decay"/>
    <property type="evidence" value="ECO:0007669"/>
    <property type="project" value="UniProtKB-KW"/>
</dbReference>
<evidence type="ECO:0000313" key="13">
    <source>
        <dbReference type="Proteomes" id="UP000013776"/>
    </source>
</evidence>
<dbReference type="InterPro" id="IPR047007">
    <property type="entry name" value="XRN1_D1_sf"/>
</dbReference>
<dbReference type="CDD" id="cd18673">
    <property type="entry name" value="PIN_XRN1-2-like"/>
    <property type="match status" value="1"/>
</dbReference>
<dbReference type="VEuPathDB" id="FungiDB:TAPDE_002631"/>
<dbReference type="Pfam" id="PF03159">
    <property type="entry name" value="XRN_N"/>
    <property type="match status" value="1"/>
</dbReference>
<dbReference type="Pfam" id="PF18129">
    <property type="entry name" value="SH3_12"/>
    <property type="match status" value="1"/>
</dbReference>
<dbReference type="Pfam" id="PF17846">
    <property type="entry name" value="XRN_M"/>
    <property type="match status" value="1"/>
</dbReference>
<feature type="domain" description="Xrn1 helical" evidence="8">
    <location>
        <begin position="274"/>
        <end position="665"/>
    </location>
</feature>
<evidence type="ECO:0000256" key="6">
    <source>
        <dbReference type="SAM" id="MobiDB-lite"/>
    </source>
</evidence>
<comment type="caution">
    <text evidence="12">The sequence shown here is derived from an EMBL/GenBank/DDBJ whole genome shotgun (WGS) entry which is preliminary data.</text>
</comment>
<evidence type="ECO:0000256" key="1">
    <source>
        <dbReference type="ARBA" id="ARBA00022722"/>
    </source>
</evidence>
<dbReference type="Proteomes" id="UP000013776">
    <property type="component" value="Unassembled WGS sequence"/>
</dbReference>
<feature type="domain" description="Exoribonuclease Xrn1 D2/D3" evidence="11">
    <location>
        <begin position="903"/>
        <end position="1124"/>
    </location>
</feature>
<dbReference type="Pfam" id="PF18332">
    <property type="entry name" value="XRN1_D1"/>
    <property type="match status" value="1"/>
</dbReference>
<evidence type="ECO:0000259" key="10">
    <source>
        <dbReference type="Pfam" id="PF18332"/>
    </source>
</evidence>
<evidence type="ECO:0000256" key="2">
    <source>
        <dbReference type="ARBA" id="ARBA00022801"/>
    </source>
</evidence>
<dbReference type="EMBL" id="CAHR02000093">
    <property type="protein sequence ID" value="CCG82598.1"/>
    <property type="molecule type" value="Genomic_DNA"/>
</dbReference>
<dbReference type="PANTHER" id="PTHR12341">
    <property type="entry name" value="5'-&gt;3' EXORIBONUCLEASE"/>
    <property type="match status" value="1"/>
</dbReference>
<keyword evidence="1 5" id="KW-0540">Nuclease</keyword>
<dbReference type="EC" id="3.1.13.-" evidence="5"/>
<name>R4X9X0_TAPDE</name>
<dbReference type="Gene3D" id="2.30.30.750">
    <property type="match status" value="1"/>
</dbReference>
<dbReference type="InterPro" id="IPR016494">
    <property type="entry name" value="5_3_exoribonuclease_1"/>
</dbReference>
<keyword evidence="5" id="KW-0694">RNA-binding</keyword>
<dbReference type="GO" id="GO:0005737">
    <property type="term" value="C:cytoplasm"/>
    <property type="evidence" value="ECO:0007669"/>
    <property type="project" value="UniProtKB-SubCell"/>
</dbReference>
<evidence type="ECO:0000256" key="5">
    <source>
        <dbReference type="PIRNR" id="PIRNR006743"/>
    </source>
</evidence>
<comment type="function">
    <text evidence="5">Multifunctional protein that exhibits several independent functions at different levels of the cellular processes. 5'-3' exonuclease component of the nonsense-mediated mRNA decay (NMD) which is a highly conserved mRNA degradation pathway, an RNA surveillance system whose role is to identify and rid cells of mRNA with premature termination codons and thus prevents accumulation of potentially harmful truncated proteins.</text>
</comment>
<dbReference type="InterPro" id="IPR041412">
    <property type="entry name" value="Xrn1_helical"/>
</dbReference>
<comment type="similarity">
    <text evidence="4 5">Belongs to the 5'-3' exonuclease family.</text>
</comment>
<dbReference type="PIRSF" id="PIRSF006743">
    <property type="entry name" value="Exonuclease_Xnr1"/>
    <property type="match status" value="1"/>
</dbReference>
<dbReference type="Gene3D" id="3.40.50.12390">
    <property type="match status" value="2"/>
</dbReference>
<evidence type="ECO:0000259" key="8">
    <source>
        <dbReference type="Pfam" id="PF17846"/>
    </source>
</evidence>
<organism evidence="12 13">
    <name type="scientific">Taphrina deformans (strain PYCC 5710 / ATCC 11124 / CBS 356.35 / IMI 108563 / JCM 9778 / NBRC 8474)</name>
    <name type="common">Peach leaf curl fungus</name>
    <name type="synonym">Lalaria deformans</name>
    <dbReference type="NCBI Taxonomy" id="1097556"/>
    <lineage>
        <taxon>Eukaryota</taxon>
        <taxon>Fungi</taxon>
        <taxon>Dikarya</taxon>
        <taxon>Ascomycota</taxon>
        <taxon>Taphrinomycotina</taxon>
        <taxon>Taphrinomycetes</taxon>
        <taxon>Taphrinales</taxon>
        <taxon>Taphrinaceae</taxon>
        <taxon>Taphrina</taxon>
    </lineage>
</organism>
<dbReference type="PANTHER" id="PTHR12341:SF7">
    <property type="entry name" value="5'-3' EXORIBONUCLEASE 1"/>
    <property type="match status" value="1"/>
</dbReference>
<dbReference type="InterPro" id="IPR014722">
    <property type="entry name" value="Rib_uL2_dom2"/>
</dbReference>
<dbReference type="InterPro" id="IPR004859">
    <property type="entry name" value="Xrn1_N"/>
</dbReference>
<dbReference type="InterPro" id="IPR047008">
    <property type="entry name" value="XRN1_SH3_sf"/>
</dbReference>
<feature type="compositionally biased region" description="Polar residues" evidence="6">
    <location>
        <begin position="1261"/>
        <end position="1272"/>
    </location>
</feature>
<dbReference type="FunFam" id="3.40.50.12390:FF:000002">
    <property type="entry name" value="5'-3' exoribonuclease 1"/>
    <property type="match status" value="1"/>
</dbReference>
<sequence length="1354" mass="153003">MGIPKFFRWMSERYPLCSQLIEPNSIPEFDNLYLDMNGIIHNSTHKGDYGISGSLTEDKMFMAIFNYIEHLFATIKPKKLFFMAIDGCAPRAKMNQQRSRRFRTAKDAHDARQAAIKKGEELPKEEPFDSNCITPGTVFMAKLSKQLQYFVNKKVSEDSDWRGVTVVLSGHDVPGEGEHKIMEYIRAAKAQDGYDPNVRECLYGLDADLIMLGLLSHEPHFCLLREEVTFGPVKAGAKTKELDAQNFFLMHLSLLREYLELEFQELRATLPFEYDLERIIDDFILMAFFVGNDFLPNLPNLHINEGALALMYKVYKETIPLCGGYMNDNGVINRERLGKMLEGLEKFEKEYFEAESHDASYFKTKDGGHLDNIEEAKAVNRLLLTQDQKKVFNQAKGLLKKQDDGSVLVKTVDETMQKFVEKLCADLSLSRKEVAMEEDGVIAQFSQLSINNVSARPRNAVQEAIARYSKAPVVQTSIEEAEAEMQKVYDEKFDAWRNDYYKEKLGFGVDDEPALTKMAENYCEGLQWVLYYYYHGVVSWGWYYGYHYSPKISDVRKGLTQEFKFDLGRPFKPFEQLMGVLPERSKKLVPECLQELMVEDNSPIKDFYPNDFPLDMNGKKADWEAVVKIPFIDEQRLLKAMDSKAPRLTADERARNGHGLPVQFIYDARIDQIYPSSLPGLFPDLRSHCHVAQYELPSLIGKQLTRGLTEGVVLGADSLAGFPSLHTLPFTGALDFHGINVFQRDSKNETMVITLDNMQAQTHTKTEDFARERIGKSVFVGWPYLKEAQVVAVSDELFRYEFVQINGTSKKLVPIPHHNDNNQWPKLTRRIQDKLSKKLGIVTGPINIILHVANLKGLMRTEDGSFVKEFLSDVNQDTDFPLQCIVNDVVSVDSRYVEREALDIKQEFPVGQKAFFLGEFNYGRPARVMSHSDGKINILVSALKVKEADFGHRLANEALRNAPYYPAPAVCKVVGMSALCLSKLTSSFTVVVDDDRTNLGLNLKFEGKKLKVLGFSRRNQMGWEYSDKAVALLQDYKRLFPEFIAQLERKARNDMFVATDFYPSSEAKSKIKEISSWLKSVATKSFEKVPLEAQELDQETISRIEEAANDFNSKSLETKPTTINSVPRKALLKPEDAASRLKHQTFVLGDRITYVADSGKVPIATRGTVVGVHKDSLDIVFDAAFMSGTVLGGRCSEYRGMTVSYFAVLNISRPTVLATSRAGKTAVPVQGSQHVQGSGIKMGQSQQKLFARNAPHPNGQYYDNQSDKAQNNHWQHRSNNRFMSNMLQTKPSQNGAIPGQFYPQQQTRQISTDKQVQPSGPQSHQGNGFARRGGSRGRGGRGRGGATSTSQTAH</sequence>
<keyword evidence="5" id="KW-0866">Nonsense-mediated mRNA decay</keyword>
<proteinExistence type="inferred from homology"/>
<keyword evidence="3 5" id="KW-0269">Exonuclease</keyword>
<dbReference type="Gene3D" id="1.25.40.1050">
    <property type="match status" value="1"/>
</dbReference>
<evidence type="ECO:0000259" key="7">
    <source>
        <dbReference type="Pfam" id="PF03159"/>
    </source>
</evidence>
<dbReference type="GO" id="GO:0005634">
    <property type="term" value="C:nucleus"/>
    <property type="evidence" value="ECO:0007669"/>
    <property type="project" value="TreeGrafter"/>
</dbReference>
<dbReference type="InterPro" id="IPR041385">
    <property type="entry name" value="SH3_12"/>
</dbReference>
<keyword evidence="5" id="KW-0963">Cytoplasm</keyword>
<dbReference type="Gene3D" id="2.30.30.30">
    <property type="match status" value="1"/>
</dbReference>
<dbReference type="GO" id="GO:0016075">
    <property type="term" value="P:rRNA catabolic process"/>
    <property type="evidence" value="ECO:0007669"/>
    <property type="project" value="TreeGrafter"/>
</dbReference>